<feature type="compositionally biased region" description="Basic and acidic residues" evidence="17">
    <location>
        <begin position="1119"/>
        <end position="1128"/>
    </location>
</feature>
<evidence type="ECO:0000256" key="2">
    <source>
        <dbReference type="ARBA" id="ARBA00009711"/>
    </source>
</evidence>
<evidence type="ECO:0000256" key="16">
    <source>
        <dbReference type="PROSITE-ProRule" id="PRU00042"/>
    </source>
</evidence>
<dbReference type="GO" id="GO:0048580">
    <property type="term" value="P:regulation of post-embryonic development"/>
    <property type="evidence" value="ECO:0007669"/>
    <property type="project" value="UniProtKB-ARBA"/>
</dbReference>
<keyword evidence="12" id="KW-0804">Transcription</keyword>
<keyword evidence="5 16" id="KW-0863">Zinc-finger</keyword>
<keyword evidence="9" id="KW-0560">Oxidoreductase</keyword>
<feature type="domain" description="C2H2-type" evidence="18">
    <location>
        <begin position="1248"/>
        <end position="1277"/>
    </location>
</feature>
<keyword evidence="4" id="KW-0677">Repeat</keyword>
<dbReference type="PROSITE" id="PS51184">
    <property type="entry name" value="JMJC"/>
    <property type="match status" value="1"/>
</dbReference>
<dbReference type="Proteomes" id="UP001454036">
    <property type="component" value="Unassembled WGS sequence"/>
</dbReference>
<evidence type="ECO:0000313" key="22">
    <source>
        <dbReference type="Proteomes" id="UP001454036"/>
    </source>
</evidence>
<dbReference type="PROSITE" id="PS00028">
    <property type="entry name" value="ZINC_FINGER_C2H2_1"/>
    <property type="match status" value="3"/>
</dbReference>
<evidence type="ECO:0000259" key="20">
    <source>
        <dbReference type="PROSITE" id="PS51184"/>
    </source>
</evidence>
<evidence type="ECO:0000256" key="8">
    <source>
        <dbReference type="ARBA" id="ARBA00022964"/>
    </source>
</evidence>
<reference evidence="21 22" key="1">
    <citation type="submission" date="2024-01" db="EMBL/GenBank/DDBJ databases">
        <title>The complete chloroplast genome sequence of Lithospermum erythrorhizon: insights into the phylogenetic relationship among Boraginaceae species and the maternal lineages of purple gromwells.</title>
        <authorList>
            <person name="Okada T."/>
            <person name="Watanabe K."/>
        </authorList>
    </citation>
    <scope>NUCLEOTIDE SEQUENCE [LARGE SCALE GENOMIC DNA]</scope>
</reference>
<evidence type="ECO:0000256" key="14">
    <source>
        <dbReference type="ARBA" id="ARBA00050682"/>
    </source>
</evidence>
<keyword evidence="10" id="KW-0408">Iron</keyword>
<accession>A0AAV3NIQ9</accession>
<dbReference type="PROSITE" id="PS50157">
    <property type="entry name" value="ZINC_FINGER_C2H2_2"/>
    <property type="match status" value="3"/>
</dbReference>
<evidence type="ECO:0000256" key="1">
    <source>
        <dbReference type="ARBA" id="ARBA00004123"/>
    </source>
</evidence>
<comment type="catalytic activity">
    <reaction evidence="15">
        <text>N(6),N(6),N(6)-trimethyl-L-lysyl(27)-[histone H3] + 2-oxoglutarate + O2 = N(6),N(6)-dimethyl-L-lysyl(27)-[histone H3] + formaldehyde + succinate + CO2</text>
        <dbReference type="Rhea" id="RHEA:60228"/>
        <dbReference type="Rhea" id="RHEA-COMP:15535"/>
        <dbReference type="Rhea" id="RHEA-COMP:15539"/>
        <dbReference type="ChEBI" id="CHEBI:15379"/>
        <dbReference type="ChEBI" id="CHEBI:16526"/>
        <dbReference type="ChEBI" id="CHEBI:16810"/>
        <dbReference type="ChEBI" id="CHEBI:16842"/>
        <dbReference type="ChEBI" id="CHEBI:30031"/>
        <dbReference type="ChEBI" id="CHEBI:61961"/>
        <dbReference type="ChEBI" id="CHEBI:61976"/>
    </reaction>
    <physiologicalReaction direction="left-to-right" evidence="15">
        <dbReference type="Rhea" id="RHEA:60229"/>
    </physiologicalReaction>
</comment>
<feature type="domain" description="JmjN" evidence="19">
    <location>
        <begin position="22"/>
        <end position="63"/>
    </location>
</feature>
<dbReference type="GO" id="GO:0034647">
    <property type="term" value="F:histone H3K4me/H3K4me2/H3K4me3 demethylase activity"/>
    <property type="evidence" value="ECO:0007669"/>
    <property type="project" value="TreeGrafter"/>
</dbReference>
<dbReference type="Pfam" id="PF02373">
    <property type="entry name" value="JmjC"/>
    <property type="match status" value="1"/>
</dbReference>
<evidence type="ECO:0000256" key="4">
    <source>
        <dbReference type="ARBA" id="ARBA00022737"/>
    </source>
</evidence>
<dbReference type="GO" id="GO:0005634">
    <property type="term" value="C:nucleus"/>
    <property type="evidence" value="ECO:0007669"/>
    <property type="project" value="UniProtKB-SubCell"/>
</dbReference>
<comment type="subcellular location">
    <subcellularLocation>
        <location evidence="1">Nucleus</location>
    </subcellularLocation>
</comment>
<sequence length="1311" mass="146187">MALECNMSSVDVSPWLKSLPVAPEYHPTLVEFQDPIAYIFKIEKEASQFGICKIVPPIPSSPKKTAIVNFNRSLLARAEDTGSCPVFTTRQQQIGFCPRRHNRPVQKPVWQSGESYTLGEFEAKAKGFERSFLKKGSKKCLSALEIESVYWKAMLDKPFTVEYANDMPGSAFIVRKDKGEGFGSSNVTVGDTDWNMRGVSRAKGSLLRFMKEEIPGVTSPMVYIAMLFSWFAWHVEDHDLHSLNYLHTGAGKTWYGVPRDAAVAFEEVIRVHGYGGEINPLVTFATLAEKTTVMSPEVLVNAGVPCCRLVQNPGEFVVTFPRAYHSGFSHGFNCGEASNIATPEWLMVAKDAAVRRASINCSPMVSHFQLLYDLAFSICSRVPKNIHIEPRSSRLKDKKKVGGDILVKDLFVQDVLQNNSLLHTIGKGSPVIILPQVKSGSTLPGDSQLKVKSRLFHGLCSPDLVVKTRKGAIADSMAPRNQDNHMTGSFAVKGKYSALCDGNLPVSGRADQVVSTLGSGSRSMDPGRDGDPRSDRVSSQGLFSCVTCGILCFSSVAVIQPTETASQYLMSGDFSRFIDHVGADDLVDFNKNSTAHKSNSSGSYALPYKHTVIKQSKVFMVGARLEQVVEKDYVVVKQSQSLFDIPIQTADQNQLVDHSVVCNNGMTNGTSLGLLAMTYGDCSDSEDDGSEADVPDRTSEINMTNSISEGSGDCDNAGNGYNRSEGLENKSCCLETKISSPSANSNFGRGVYIHSESKTTAVAPTLDEDSSRMHIFCLQHALQVEEQLQTIGGAHIHHDDISGSRLVWWDMSMSIYIWWDSYMYETESNYPMLEEQAKQVADEMGNDNYWNDISYREANLEDEEIIQSALDSEEAIHGNGDWAVKLGINLYYTANLSRSPLYSKQMPYNSMIYSAFGRKSPGNMSDHATWLGRHRKVIVAGKWCGKVWTASQVHPMLTEGEPEEDHMRNIPASKKPSLKIERSSKGVKTDGFTPCKSHRKRKVVAEASEVVKAESPRAYDSPDEVLTDYFTSRKSRRKRKAVAKASELVKSESPKAYDSSDEVLENLRVSVKRPKISSRYMKVREESFEPQINDDETDSHSEEELQGGPSTRLRKRTAKPSDESERKSNATTTRRNKSGRKIMATAKSRNGPGRKIETKTAPKKQPTGRFTKRGQDIKEAAHSKNSKMRVEEAEYQCNIENCSMSFDSKQELALHKKNICPVKGCGKKFFSHKYLVQHRRVHMDDRPLKCPWKGCKMTFKWAWARTEHIRVHTGERPYVCTESGCGQTFRFVSDFSRHKRKTGHSTKKVNR</sequence>
<dbReference type="GO" id="GO:0071558">
    <property type="term" value="F:histone H3K27me2/H3K27me3 demethylase activity"/>
    <property type="evidence" value="ECO:0007669"/>
    <property type="project" value="UniProtKB-ARBA"/>
</dbReference>
<keyword evidence="11" id="KW-0805">Transcription regulation</keyword>
<keyword evidence="7" id="KW-0156">Chromatin regulator</keyword>
<feature type="domain" description="C2H2-type" evidence="18">
    <location>
        <begin position="1278"/>
        <end position="1309"/>
    </location>
</feature>
<comment type="similarity">
    <text evidence="2">Belongs to the JHDM3 histone demethylase family.</text>
</comment>
<evidence type="ECO:0000256" key="11">
    <source>
        <dbReference type="ARBA" id="ARBA00023015"/>
    </source>
</evidence>
<dbReference type="Gene3D" id="2.60.120.650">
    <property type="entry name" value="Cupin"/>
    <property type="match status" value="1"/>
</dbReference>
<evidence type="ECO:0000256" key="9">
    <source>
        <dbReference type="ARBA" id="ARBA00023002"/>
    </source>
</evidence>
<evidence type="ECO:0000256" key="6">
    <source>
        <dbReference type="ARBA" id="ARBA00022833"/>
    </source>
</evidence>
<dbReference type="InterPro" id="IPR003347">
    <property type="entry name" value="JmjC_dom"/>
</dbReference>
<keyword evidence="3" id="KW-0479">Metal-binding</keyword>
<name>A0AAV3NIQ9_LITER</name>
<organism evidence="21 22">
    <name type="scientific">Lithospermum erythrorhizon</name>
    <name type="common">Purple gromwell</name>
    <name type="synonym">Lithospermum officinale var. erythrorhizon</name>
    <dbReference type="NCBI Taxonomy" id="34254"/>
    <lineage>
        <taxon>Eukaryota</taxon>
        <taxon>Viridiplantae</taxon>
        <taxon>Streptophyta</taxon>
        <taxon>Embryophyta</taxon>
        <taxon>Tracheophyta</taxon>
        <taxon>Spermatophyta</taxon>
        <taxon>Magnoliopsida</taxon>
        <taxon>eudicotyledons</taxon>
        <taxon>Gunneridae</taxon>
        <taxon>Pentapetalae</taxon>
        <taxon>asterids</taxon>
        <taxon>lamiids</taxon>
        <taxon>Boraginales</taxon>
        <taxon>Boraginaceae</taxon>
        <taxon>Boraginoideae</taxon>
        <taxon>Lithospermeae</taxon>
        <taxon>Lithospermum</taxon>
    </lineage>
</organism>
<dbReference type="SUPFAM" id="SSF51197">
    <property type="entry name" value="Clavaminate synthase-like"/>
    <property type="match status" value="1"/>
</dbReference>
<dbReference type="PANTHER" id="PTHR10694">
    <property type="entry name" value="LYSINE-SPECIFIC DEMETHYLASE"/>
    <property type="match status" value="1"/>
</dbReference>
<dbReference type="InterPro" id="IPR013087">
    <property type="entry name" value="Znf_C2H2_type"/>
</dbReference>
<evidence type="ECO:0000256" key="5">
    <source>
        <dbReference type="ARBA" id="ARBA00022771"/>
    </source>
</evidence>
<dbReference type="GO" id="GO:0000785">
    <property type="term" value="C:chromatin"/>
    <property type="evidence" value="ECO:0007669"/>
    <property type="project" value="TreeGrafter"/>
</dbReference>
<evidence type="ECO:0000256" key="13">
    <source>
        <dbReference type="ARBA" id="ARBA00023242"/>
    </source>
</evidence>
<evidence type="ECO:0000256" key="17">
    <source>
        <dbReference type="SAM" id="MobiDB-lite"/>
    </source>
</evidence>
<gene>
    <name evidence="21" type="ORF">LIER_00513</name>
</gene>
<evidence type="ECO:0000256" key="10">
    <source>
        <dbReference type="ARBA" id="ARBA00023004"/>
    </source>
</evidence>
<dbReference type="SMART" id="SM00545">
    <property type="entry name" value="JmjN"/>
    <property type="match status" value="1"/>
</dbReference>
<comment type="caution">
    <text evidence="21">The sequence shown here is derived from an EMBL/GenBank/DDBJ whole genome shotgun (WGS) entry which is preliminary data.</text>
</comment>
<keyword evidence="8" id="KW-0223">Dioxygenase</keyword>
<dbReference type="PROSITE" id="PS51183">
    <property type="entry name" value="JMJN"/>
    <property type="match status" value="1"/>
</dbReference>
<comment type="catalytic activity">
    <reaction evidence="14">
        <text>N(6),N(6)-dimethyl-L-lysyl(27)-[histone H3] + 2-oxoglutarate + O2 = N(6)-methyl-L-lysyl(27)-[histone H3] + formaldehyde + succinate + CO2</text>
        <dbReference type="Rhea" id="RHEA:60232"/>
        <dbReference type="Rhea" id="RHEA-COMP:15539"/>
        <dbReference type="Rhea" id="RHEA-COMP:15544"/>
        <dbReference type="ChEBI" id="CHEBI:15379"/>
        <dbReference type="ChEBI" id="CHEBI:16526"/>
        <dbReference type="ChEBI" id="CHEBI:16810"/>
        <dbReference type="ChEBI" id="CHEBI:16842"/>
        <dbReference type="ChEBI" id="CHEBI:30031"/>
        <dbReference type="ChEBI" id="CHEBI:61929"/>
        <dbReference type="ChEBI" id="CHEBI:61976"/>
    </reaction>
    <physiologicalReaction direction="left-to-right" evidence="14">
        <dbReference type="Rhea" id="RHEA:60233"/>
    </physiologicalReaction>
</comment>
<dbReference type="InterPro" id="IPR036236">
    <property type="entry name" value="Znf_C2H2_sf"/>
</dbReference>
<dbReference type="GO" id="GO:0040029">
    <property type="term" value="P:epigenetic regulation of gene expression"/>
    <property type="evidence" value="ECO:0007669"/>
    <property type="project" value="UniProtKB-ARBA"/>
</dbReference>
<feature type="region of interest" description="Disordered" evidence="17">
    <location>
        <begin position="515"/>
        <end position="536"/>
    </location>
</feature>
<feature type="domain" description="JmjC" evidence="20">
    <location>
        <begin position="191"/>
        <end position="357"/>
    </location>
</feature>
<dbReference type="SMART" id="SM00558">
    <property type="entry name" value="JmjC"/>
    <property type="match status" value="1"/>
</dbReference>
<keyword evidence="6" id="KW-0862">Zinc</keyword>
<dbReference type="FunFam" id="3.30.160.60:FF:000747">
    <property type="entry name" value="Probable lysine-specific demethylase ELF6"/>
    <property type="match status" value="1"/>
</dbReference>
<dbReference type="GO" id="GO:0009826">
    <property type="term" value="P:unidimensional cell growth"/>
    <property type="evidence" value="ECO:0007669"/>
    <property type="project" value="UniProtKB-ARBA"/>
</dbReference>
<feature type="domain" description="C2H2-type" evidence="18">
    <location>
        <begin position="1218"/>
        <end position="1247"/>
    </location>
</feature>
<keyword evidence="22" id="KW-1185">Reference proteome</keyword>
<evidence type="ECO:0000256" key="3">
    <source>
        <dbReference type="ARBA" id="ARBA00022723"/>
    </source>
</evidence>
<dbReference type="GO" id="GO:0008270">
    <property type="term" value="F:zinc ion binding"/>
    <property type="evidence" value="ECO:0007669"/>
    <property type="project" value="UniProtKB-KW"/>
</dbReference>
<evidence type="ECO:0000313" key="21">
    <source>
        <dbReference type="EMBL" id="GAA0138848.1"/>
    </source>
</evidence>
<dbReference type="InterPro" id="IPR003349">
    <property type="entry name" value="JmjN"/>
</dbReference>
<dbReference type="GO" id="GO:0009741">
    <property type="term" value="P:response to brassinosteroid"/>
    <property type="evidence" value="ECO:0007669"/>
    <property type="project" value="UniProtKB-ARBA"/>
</dbReference>
<keyword evidence="13" id="KW-0539">Nucleus</keyword>
<dbReference type="FunFam" id="2.60.120.650:FF:000023">
    <property type="entry name" value="Probable lysine-specific demethylase ELF6"/>
    <property type="match status" value="1"/>
</dbReference>
<dbReference type="EMBL" id="BAABME010000039">
    <property type="protein sequence ID" value="GAA0138848.1"/>
    <property type="molecule type" value="Genomic_DNA"/>
</dbReference>
<dbReference type="GO" id="GO:0010628">
    <property type="term" value="P:positive regulation of gene expression"/>
    <property type="evidence" value="ECO:0007669"/>
    <property type="project" value="UniProtKB-ARBA"/>
</dbReference>
<evidence type="ECO:0000259" key="18">
    <source>
        <dbReference type="PROSITE" id="PS50157"/>
    </source>
</evidence>
<dbReference type="GO" id="GO:2000028">
    <property type="term" value="P:regulation of photoperiodism, flowering"/>
    <property type="evidence" value="ECO:0007669"/>
    <property type="project" value="UniProtKB-ARBA"/>
</dbReference>
<evidence type="ECO:0000256" key="12">
    <source>
        <dbReference type="ARBA" id="ARBA00023163"/>
    </source>
</evidence>
<dbReference type="Pfam" id="PF02375">
    <property type="entry name" value="JmjN"/>
    <property type="match status" value="1"/>
</dbReference>
<protein>
    <submittedName>
        <fullName evidence="21">Histone modifying enzyme</fullName>
    </submittedName>
</protein>
<feature type="compositionally biased region" description="Basic residues" evidence="17">
    <location>
        <begin position="1033"/>
        <end position="1042"/>
    </location>
</feature>
<evidence type="ECO:0000256" key="7">
    <source>
        <dbReference type="ARBA" id="ARBA00022853"/>
    </source>
</evidence>
<dbReference type="SMART" id="SM00355">
    <property type="entry name" value="ZnF_C2H2"/>
    <property type="match status" value="4"/>
</dbReference>
<dbReference type="SUPFAM" id="SSF57667">
    <property type="entry name" value="beta-beta-alpha zinc fingers"/>
    <property type="match status" value="2"/>
</dbReference>
<dbReference type="Gene3D" id="3.30.160.60">
    <property type="entry name" value="Classic Zinc Finger"/>
    <property type="match status" value="3"/>
</dbReference>
<feature type="region of interest" description="Disordered" evidence="17">
    <location>
        <begin position="1033"/>
        <end position="1060"/>
    </location>
</feature>
<feature type="region of interest" description="Disordered" evidence="17">
    <location>
        <begin position="1082"/>
        <end position="1173"/>
    </location>
</feature>
<proteinExistence type="inferred from homology"/>
<evidence type="ECO:0000259" key="19">
    <source>
        <dbReference type="PROSITE" id="PS51183"/>
    </source>
</evidence>
<dbReference type="PANTHER" id="PTHR10694:SF38">
    <property type="entry name" value="LYSINE-SPECIFIC DEMETHYLASE REF6"/>
    <property type="match status" value="1"/>
</dbReference>
<evidence type="ECO:0000256" key="15">
    <source>
        <dbReference type="ARBA" id="ARBA00051751"/>
    </source>
</evidence>
<feature type="compositionally biased region" description="Basic and acidic residues" evidence="17">
    <location>
        <begin position="525"/>
        <end position="536"/>
    </location>
</feature>